<accession>A0AAX4HRF5</accession>
<evidence type="ECO:0000313" key="2">
    <source>
        <dbReference type="Proteomes" id="UP001324634"/>
    </source>
</evidence>
<keyword evidence="2" id="KW-1185">Reference proteome</keyword>
<protein>
    <recommendedName>
        <fullName evidence="3">TFIIS N-terminal domain-containing protein</fullName>
    </recommendedName>
</protein>
<name>A0AAX4HRF5_9BACT</name>
<dbReference type="Proteomes" id="UP001324634">
    <property type="component" value="Chromosome"/>
</dbReference>
<gene>
    <name evidence="1" type="ORF">SOO65_03885</name>
</gene>
<dbReference type="KEGG" id="psti:SOO65_03885"/>
<evidence type="ECO:0008006" key="3">
    <source>
        <dbReference type="Google" id="ProtNLM"/>
    </source>
</evidence>
<evidence type="ECO:0000313" key="1">
    <source>
        <dbReference type="EMBL" id="WPU65879.1"/>
    </source>
</evidence>
<reference evidence="1 2" key="1">
    <citation type="submission" date="2023-11" db="EMBL/GenBank/DDBJ databases">
        <title>Peredibacter starrii A3.12.</title>
        <authorList>
            <person name="Mitchell R.J."/>
        </authorList>
    </citation>
    <scope>NUCLEOTIDE SEQUENCE [LARGE SCALE GENOMIC DNA]</scope>
    <source>
        <strain evidence="1 2">A3.12</strain>
    </source>
</reference>
<organism evidence="1 2">
    <name type="scientific">Peredibacter starrii</name>
    <dbReference type="NCBI Taxonomy" id="28202"/>
    <lineage>
        <taxon>Bacteria</taxon>
        <taxon>Pseudomonadati</taxon>
        <taxon>Bdellovibrionota</taxon>
        <taxon>Bacteriovoracia</taxon>
        <taxon>Bacteriovoracales</taxon>
        <taxon>Bacteriovoracaceae</taxon>
        <taxon>Peredibacter</taxon>
    </lineage>
</organism>
<dbReference type="RefSeq" id="WP_321397235.1">
    <property type="nucleotide sequence ID" value="NZ_CP139487.1"/>
</dbReference>
<sequence length="64" mass="7443">MAAPKLRPSDYAKLYQVGADEKNLHEKKIVESLQKRLNDMIQRDPKLAKKAALVIEQWLKKTRP</sequence>
<dbReference type="EMBL" id="CP139487">
    <property type="protein sequence ID" value="WPU65879.1"/>
    <property type="molecule type" value="Genomic_DNA"/>
</dbReference>
<dbReference type="AlphaFoldDB" id="A0AAX4HRF5"/>
<proteinExistence type="predicted"/>